<dbReference type="SUPFAM" id="SSF51430">
    <property type="entry name" value="NAD(P)-linked oxidoreductase"/>
    <property type="match status" value="1"/>
</dbReference>
<sequence length="269" mass="28801">MDHQHSKGSPSAPSRRTVVAGAVAGAAGLLSATGPSATAAAHGRGKGAGTSPGTAAGTPPGPSPDSAPGDLVLKTVPRTGERLPAIGLGSFMTFDSHTPRTPRAVRDVVRTHWEGGGRVFDCSPLYGMAESTLGGATESLGIGERMFITDKIWTTGEYLWETRQAEDILKRSQRRLRRERPIDVLQCHSLVNIDVVLPLLHALKKEGTIRHLGISHHDPAYYDLMTSWGRARRTGLRPGALLHPHQGCREHRPAGRRRARRGGPGEHAS</sequence>
<dbReference type="Gene3D" id="3.20.20.100">
    <property type="entry name" value="NADP-dependent oxidoreductase domain"/>
    <property type="match status" value="1"/>
</dbReference>
<evidence type="ECO:0000313" key="3">
    <source>
        <dbReference type="EMBL" id="GGK05115.1"/>
    </source>
</evidence>
<gene>
    <name evidence="3" type="ORF">GCM10011583_41030</name>
</gene>
<keyword evidence="4" id="KW-1185">Reference proteome</keyword>
<dbReference type="InterPro" id="IPR053135">
    <property type="entry name" value="AKR2_Oxidoreductase"/>
</dbReference>
<dbReference type="RefSeq" id="WP_189108974.1">
    <property type="nucleotide sequence ID" value="NZ_BMMV01000013.1"/>
</dbReference>
<protein>
    <recommendedName>
        <fullName evidence="2">NADP-dependent oxidoreductase domain-containing protein</fullName>
    </recommendedName>
</protein>
<dbReference type="Pfam" id="PF00248">
    <property type="entry name" value="Aldo_ket_red"/>
    <property type="match status" value="1"/>
</dbReference>
<dbReference type="Proteomes" id="UP000660265">
    <property type="component" value="Unassembled WGS sequence"/>
</dbReference>
<evidence type="ECO:0000259" key="2">
    <source>
        <dbReference type="Pfam" id="PF00248"/>
    </source>
</evidence>
<comment type="caution">
    <text evidence="3">The sequence shown here is derived from an EMBL/GenBank/DDBJ whole genome shotgun (WGS) entry which is preliminary data.</text>
</comment>
<feature type="compositionally biased region" description="Low complexity" evidence="1">
    <location>
        <begin position="49"/>
        <end position="58"/>
    </location>
</feature>
<evidence type="ECO:0000256" key="1">
    <source>
        <dbReference type="SAM" id="MobiDB-lite"/>
    </source>
</evidence>
<dbReference type="PROSITE" id="PS51318">
    <property type="entry name" value="TAT"/>
    <property type="match status" value="1"/>
</dbReference>
<feature type="domain" description="NADP-dependent oxidoreductase" evidence="2">
    <location>
        <begin position="85"/>
        <end position="225"/>
    </location>
</feature>
<evidence type="ECO:0000313" key="4">
    <source>
        <dbReference type="Proteomes" id="UP000660265"/>
    </source>
</evidence>
<accession>A0ABQ2EBE6</accession>
<organism evidence="3 4">
    <name type="scientific">Streptomyces camponoticapitis</name>
    <dbReference type="NCBI Taxonomy" id="1616125"/>
    <lineage>
        <taxon>Bacteria</taxon>
        <taxon>Bacillati</taxon>
        <taxon>Actinomycetota</taxon>
        <taxon>Actinomycetes</taxon>
        <taxon>Kitasatosporales</taxon>
        <taxon>Streptomycetaceae</taxon>
        <taxon>Streptomyces</taxon>
    </lineage>
</organism>
<reference evidence="4" key="1">
    <citation type="journal article" date="2019" name="Int. J. Syst. Evol. Microbiol.">
        <title>The Global Catalogue of Microorganisms (GCM) 10K type strain sequencing project: providing services to taxonomists for standard genome sequencing and annotation.</title>
        <authorList>
            <consortium name="The Broad Institute Genomics Platform"/>
            <consortium name="The Broad Institute Genome Sequencing Center for Infectious Disease"/>
            <person name="Wu L."/>
            <person name="Ma J."/>
        </authorList>
    </citation>
    <scope>NUCLEOTIDE SEQUENCE [LARGE SCALE GENOMIC DNA]</scope>
    <source>
        <strain evidence="4">CGMCC 4.7275</strain>
    </source>
</reference>
<dbReference type="PANTHER" id="PTHR43312">
    <property type="entry name" value="D-THREO-ALDOSE 1-DEHYDROGENASE"/>
    <property type="match status" value="1"/>
</dbReference>
<dbReference type="InterPro" id="IPR023210">
    <property type="entry name" value="NADP_OxRdtase_dom"/>
</dbReference>
<dbReference type="InterPro" id="IPR036812">
    <property type="entry name" value="NAD(P)_OxRdtase_dom_sf"/>
</dbReference>
<dbReference type="EMBL" id="BMMV01000013">
    <property type="protein sequence ID" value="GGK05115.1"/>
    <property type="molecule type" value="Genomic_DNA"/>
</dbReference>
<name>A0ABQ2EBE6_9ACTN</name>
<dbReference type="InterPro" id="IPR006311">
    <property type="entry name" value="TAT_signal"/>
</dbReference>
<feature type="region of interest" description="Disordered" evidence="1">
    <location>
        <begin position="34"/>
        <end position="70"/>
    </location>
</feature>
<proteinExistence type="predicted"/>
<dbReference type="PANTHER" id="PTHR43312:SF1">
    <property type="entry name" value="NADP-DEPENDENT OXIDOREDUCTASE DOMAIN-CONTAINING PROTEIN"/>
    <property type="match status" value="1"/>
</dbReference>
<feature type="region of interest" description="Disordered" evidence="1">
    <location>
        <begin position="238"/>
        <end position="269"/>
    </location>
</feature>